<protein>
    <submittedName>
        <fullName evidence="1">HEAT repeat domain-containing protein</fullName>
    </submittedName>
</protein>
<dbReference type="Gene3D" id="1.25.10.10">
    <property type="entry name" value="Leucine-rich Repeat Variant"/>
    <property type="match status" value="1"/>
</dbReference>
<comment type="caution">
    <text evidence="1">The sequence shown here is derived from an EMBL/GenBank/DDBJ whole genome shotgun (WGS) entry which is preliminary data.</text>
</comment>
<dbReference type="EMBL" id="DSDO01000215">
    <property type="protein sequence ID" value="HDR46674.1"/>
    <property type="molecule type" value="Genomic_DNA"/>
</dbReference>
<gene>
    <name evidence="1" type="ORF">ENN94_03130</name>
</gene>
<proteinExistence type="predicted"/>
<name>A0A831LQF0_9BACT</name>
<reference evidence="1" key="1">
    <citation type="journal article" date="2020" name="mSystems">
        <title>Genome- and Community-Level Interaction Insights into Carbon Utilization and Element Cycling Functions of Hydrothermarchaeota in Hydrothermal Sediment.</title>
        <authorList>
            <person name="Zhou Z."/>
            <person name="Liu Y."/>
            <person name="Xu W."/>
            <person name="Pan J."/>
            <person name="Luo Z.H."/>
            <person name="Li M."/>
        </authorList>
    </citation>
    <scope>NUCLEOTIDE SEQUENCE [LARGE SCALE GENOMIC DNA]</scope>
    <source>
        <strain evidence="1">SpSt-1220</strain>
    </source>
</reference>
<dbReference type="AlphaFoldDB" id="A0A831LQF0"/>
<dbReference type="InterPro" id="IPR011989">
    <property type="entry name" value="ARM-like"/>
</dbReference>
<dbReference type="InterPro" id="IPR016024">
    <property type="entry name" value="ARM-type_fold"/>
</dbReference>
<sequence length="133" mass="14266">MTEVSDAELKKVIADFLDMGLVENIVAMFRREPKYYAWAGELLNDSRFQVRLGVSVLFEELRDAQPGQVDLATPSLLALLHAVPPLPAYVRGEAVSVLAIIGSAAAMDGVRAMAVDPDPLVAEVAMDVLGEGV</sequence>
<dbReference type="SUPFAM" id="SSF48371">
    <property type="entry name" value="ARM repeat"/>
    <property type="match status" value="1"/>
</dbReference>
<accession>A0A831LQF0</accession>
<evidence type="ECO:0000313" key="1">
    <source>
        <dbReference type="EMBL" id="HDR46674.1"/>
    </source>
</evidence>
<dbReference type="Proteomes" id="UP000886162">
    <property type="component" value="Unassembled WGS sequence"/>
</dbReference>
<organism evidence="1">
    <name type="scientific">Geoalkalibacter subterraneus</name>
    <dbReference type="NCBI Taxonomy" id="483547"/>
    <lineage>
        <taxon>Bacteria</taxon>
        <taxon>Pseudomonadati</taxon>
        <taxon>Thermodesulfobacteriota</taxon>
        <taxon>Desulfuromonadia</taxon>
        <taxon>Desulfuromonadales</taxon>
        <taxon>Geoalkalibacteraceae</taxon>
        <taxon>Geoalkalibacter</taxon>
    </lineage>
</organism>